<evidence type="ECO:0000313" key="7">
    <source>
        <dbReference type="RefSeq" id="XP_014662485.1"/>
    </source>
</evidence>
<dbReference type="PANTHER" id="PTHR28593">
    <property type="entry name" value="METEORIN-LIKE PROTEIN"/>
    <property type="match status" value="1"/>
</dbReference>
<organism evidence="6 7">
    <name type="scientific">Priapulus caudatus</name>
    <name type="common">Priapulid worm</name>
    <dbReference type="NCBI Taxonomy" id="37621"/>
    <lineage>
        <taxon>Eukaryota</taxon>
        <taxon>Metazoa</taxon>
        <taxon>Ecdysozoa</taxon>
        <taxon>Scalidophora</taxon>
        <taxon>Priapulida</taxon>
        <taxon>Priapulimorpha</taxon>
        <taxon>Priapulimorphida</taxon>
        <taxon>Priapulidae</taxon>
        <taxon>Priapulus</taxon>
    </lineage>
</organism>
<keyword evidence="5" id="KW-1015">Disulfide bond</keyword>
<dbReference type="PANTHER" id="PTHR28593:SF3">
    <property type="entry name" value="METEORIN-LIKE PROTEIN"/>
    <property type="match status" value="1"/>
</dbReference>
<comment type="similarity">
    <text evidence="2">Belongs to the meteorin family.</text>
</comment>
<sequence>MRVSLFVGDLCAVMMKRIMPSSFTCWDFAVRRHLHMLICVLLMQTTAFATGHVVESLTTACDWRGSSPSTDPDLRLVKPIDLRCSEGYVQWVYPYGALRITLQQRAGRDFYGCIRADCDFRGALVYTMDGASLRVLLSPRDGEPLQRERCFHSQGGRVVLFMEAELGNNLVKRNTAGFRYDLNMRPPREDDESLEACRPCNSTELVAAFCRSDYAVRGSIASVTHHHSMLETRIGVKVAKIHHQVEPVFTTKRALRDSVDIRVPLECQVKKGRGQFLFLGKIQLGLPRLQCAPRFKEWEIVRHRAVAEGWNDCSLD</sequence>
<evidence type="ECO:0000256" key="1">
    <source>
        <dbReference type="ARBA" id="ARBA00004613"/>
    </source>
</evidence>
<protein>
    <submittedName>
        <fullName evidence="7">Meteorin-like protein</fullName>
    </submittedName>
</protein>
<dbReference type="GeneID" id="106805423"/>
<proteinExistence type="inferred from homology"/>
<evidence type="ECO:0000256" key="4">
    <source>
        <dbReference type="ARBA" id="ARBA00022729"/>
    </source>
</evidence>
<evidence type="ECO:0000256" key="2">
    <source>
        <dbReference type="ARBA" id="ARBA00005669"/>
    </source>
</evidence>
<dbReference type="Gene3D" id="2.40.50.120">
    <property type="match status" value="1"/>
</dbReference>
<keyword evidence="4" id="KW-0732">Signal</keyword>
<evidence type="ECO:0000313" key="6">
    <source>
        <dbReference type="Proteomes" id="UP000695022"/>
    </source>
</evidence>
<dbReference type="RefSeq" id="XP_014662485.1">
    <property type="nucleotide sequence ID" value="XM_014806999.1"/>
</dbReference>
<comment type="subcellular location">
    <subcellularLocation>
        <location evidence="1">Secreted</location>
    </subcellularLocation>
</comment>
<dbReference type="InterPro" id="IPR008993">
    <property type="entry name" value="TIMP-like_OB-fold"/>
</dbReference>
<reference evidence="7" key="1">
    <citation type="submission" date="2025-08" db="UniProtKB">
        <authorList>
            <consortium name="RefSeq"/>
        </authorList>
    </citation>
    <scope>IDENTIFICATION</scope>
</reference>
<keyword evidence="3" id="KW-0964">Secreted</keyword>
<evidence type="ECO:0000256" key="3">
    <source>
        <dbReference type="ARBA" id="ARBA00022525"/>
    </source>
</evidence>
<dbReference type="Proteomes" id="UP000695022">
    <property type="component" value="Unplaced"/>
</dbReference>
<dbReference type="InterPro" id="IPR051998">
    <property type="entry name" value="Meteorin-like"/>
</dbReference>
<evidence type="ECO:0000256" key="5">
    <source>
        <dbReference type="ARBA" id="ARBA00023157"/>
    </source>
</evidence>
<name>A0ABM1DRB4_PRICU</name>
<keyword evidence="6" id="KW-1185">Reference proteome</keyword>
<gene>
    <name evidence="7" type="primary">LOC106805423</name>
</gene>
<accession>A0ABM1DRB4</accession>